<evidence type="ECO:0000313" key="8">
    <source>
        <dbReference type="EMBL" id="GAA4036013.1"/>
    </source>
</evidence>
<dbReference type="PRINTS" id="PR00721">
    <property type="entry name" value="STOMATIN"/>
</dbReference>
<feature type="domain" description="Band 7" evidence="7">
    <location>
        <begin position="24"/>
        <end position="182"/>
    </location>
</feature>
<dbReference type="InterPro" id="IPR036013">
    <property type="entry name" value="Band_7/SPFH_dom_sf"/>
</dbReference>
<name>A0ABP7U503_9PSEU</name>
<keyword evidence="5" id="KW-0472">Membrane</keyword>
<dbReference type="InterPro" id="IPR050710">
    <property type="entry name" value="Band7/mec-2_domain"/>
</dbReference>
<feature type="region of interest" description="Disordered" evidence="6">
    <location>
        <begin position="320"/>
        <end position="348"/>
    </location>
</feature>
<dbReference type="Pfam" id="PF01145">
    <property type="entry name" value="Band_7"/>
    <property type="match status" value="1"/>
</dbReference>
<evidence type="ECO:0000256" key="4">
    <source>
        <dbReference type="ARBA" id="ARBA00022989"/>
    </source>
</evidence>
<dbReference type="InterPro" id="IPR018080">
    <property type="entry name" value="Band_7/stomatin-like_CS"/>
</dbReference>
<dbReference type="SMART" id="SM00244">
    <property type="entry name" value="PHB"/>
    <property type="match status" value="1"/>
</dbReference>
<dbReference type="InterPro" id="IPR001107">
    <property type="entry name" value="Band_7"/>
</dbReference>
<dbReference type="SUPFAM" id="SSF117892">
    <property type="entry name" value="Band 7/SPFH domain"/>
    <property type="match status" value="1"/>
</dbReference>
<evidence type="ECO:0000256" key="1">
    <source>
        <dbReference type="ARBA" id="ARBA00004167"/>
    </source>
</evidence>
<evidence type="ECO:0000256" key="3">
    <source>
        <dbReference type="ARBA" id="ARBA00022692"/>
    </source>
</evidence>
<dbReference type="EMBL" id="BAABAL010000027">
    <property type="protein sequence ID" value="GAA4036013.1"/>
    <property type="molecule type" value="Genomic_DNA"/>
</dbReference>
<accession>A0ABP7U503</accession>
<dbReference type="Gene3D" id="3.30.479.30">
    <property type="entry name" value="Band 7 domain"/>
    <property type="match status" value="1"/>
</dbReference>
<organism evidence="8 9">
    <name type="scientific">Allokutzneria multivorans</name>
    <dbReference type="NCBI Taxonomy" id="1142134"/>
    <lineage>
        <taxon>Bacteria</taxon>
        <taxon>Bacillati</taxon>
        <taxon>Actinomycetota</taxon>
        <taxon>Actinomycetes</taxon>
        <taxon>Pseudonocardiales</taxon>
        <taxon>Pseudonocardiaceae</taxon>
        <taxon>Allokutzneria</taxon>
    </lineage>
</organism>
<comment type="caution">
    <text evidence="8">The sequence shown here is derived from an EMBL/GenBank/DDBJ whole genome shotgun (WGS) entry which is preliminary data.</text>
</comment>
<keyword evidence="3" id="KW-0812">Transmembrane</keyword>
<feature type="region of interest" description="Disordered" evidence="6">
    <location>
        <begin position="360"/>
        <end position="397"/>
    </location>
</feature>
<dbReference type="CDD" id="cd08829">
    <property type="entry name" value="SPFH_paraslipin"/>
    <property type="match status" value="1"/>
</dbReference>
<dbReference type="InterPro" id="IPR001972">
    <property type="entry name" value="Stomatin_HflK_fam"/>
</dbReference>
<evidence type="ECO:0000313" key="9">
    <source>
        <dbReference type="Proteomes" id="UP001501747"/>
    </source>
</evidence>
<reference evidence="9" key="1">
    <citation type="journal article" date="2019" name="Int. J. Syst. Evol. Microbiol.">
        <title>The Global Catalogue of Microorganisms (GCM) 10K type strain sequencing project: providing services to taxonomists for standard genome sequencing and annotation.</title>
        <authorList>
            <consortium name="The Broad Institute Genomics Platform"/>
            <consortium name="The Broad Institute Genome Sequencing Center for Infectious Disease"/>
            <person name="Wu L."/>
            <person name="Ma J."/>
        </authorList>
    </citation>
    <scope>NUCLEOTIDE SEQUENCE [LARGE SCALE GENOMIC DNA]</scope>
    <source>
        <strain evidence="9">JCM 17342</strain>
    </source>
</reference>
<evidence type="ECO:0000259" key="7">
    <source>
        <dbReference type="SMART" id="SM00244"/>
    </source>
</evidence>
<dbReference type="PANTHER" id="PTHR43327:SF10">
    <property type="entry name" value="STOMATIN-LIKE PROTEIN 2, MITOCHONDRIAL"/>
    <property type="match status" value="1"/>
</dbReference>
<protein>
    <submittedName>
        <fullName evidence="8">SPFH domain-containing protein</fullName>
    </submittedName>
</protein>
<comment type="similarity">
    <text evidence="2">Belongs to the band 7/mec-2 family.</text>
</comment>
<evidence type="ECO:0000256" key="5">
    <source>
        <dbReference type="ARBA" id="ARBA00023136"/>
    </source>
</evidence>
<gene>
    <name evidence="8" type="ORF">GCM10022247_72110</name>
</gene>
<comment type="subcellular location">
    <subcellularLocation>
        <location evidence="1">Membrane</location>
        <topology evidence="1">Single-pass membrane protein</topology>
    </subcellularLocation>
</comment>
<keyword evidence="4" id="KW-1133">Transmembrane helix</keyword>
<dbReference type="Proteomes" id="UP001501747">
    <property type="component" value="Unassembled WGS sequence"/>
</dbReference>
<dbReference type="PROSITE" id="PS01270">
    <property type="entry name" value="BAND_7"/>
    <property type="match status" value="1"/>
</dbReference>
<proteinExistence type="inferred from homology"/>
<evidence type="ECO:0000256" key="6">
    <source>
        <dbReference type="SAM" id="MobiDB-lite"/>
    </source>
</evidence>
<keyword evidence="9" id="KW-1185">Reference proteome</keyword>
<evidence type="ECO:0000256" key="2">
    <source>
        <dbReference type="ARBA" id="ARBA00008164"/>
    </source>
</evidence>
<feature type="compositionally biased region" description="Polar residues" evidence="6">
    <location>
        <begin position="376"/>
        <end position="390"/>
    </location>
</feature>
<dbReference type="PANTHER" id="PTHR43327">
    <property type="entry name" value="STOMATIN-LIKE PROTEIN 2, MITOCHONDRIAL"/>
    <property type="match status" value="1"/>
</dbReference>
<sequence length="397" mass="42808">MDAGVVTLVVVAVLVLLVLVTVAKAVLVIPQAQAAVIERLGRFRAVAAPGLNFLLPFLDKVRARIDLREQVVSFPPQPVITQDNLTVSIDTVVYFQVTDPRAAVYEISNYIIGVEQLTTTTLRNVVGGMSLEETLTSRDSINGQLRGVLDEATGRWGIRVSRVELKAIDPPPSIQDSMEKQMRADREKRAMILTAEGQREASIKTAEGQKQASILSAEGQKQAAILSAEGERQSRILRAQGERAARYLQAQGQAKAIEKVFAAVKAGKPTPELLAYQYLQTLPQMAQGDSNTVWMVPSQFGDALQGFAKMFGDKGDDGVFRYQPPADDTVSKPESDDDETAGWFDTAPDPHVAKAVQEAEAVARKEVPGPLGTGTPELSTGSPRISSGSTEPADGEK</sequence>
<dbReference type="RefSeq" id="WP_344885646.1">
    <property type="nucleotide sequence ID" value="NZ_BAABAL010000027.1"/>
</dbReference>